<dbReference type="GO" id="GO:0044208">
    <property type="term" value="P:'de novo' AMP biosynthetic process"/>
    <property type="evidence" value="ECO:0007669"/>
    <property type="project" value="TreeGrafter"/>
</dbReference>
<dbReference type="InterPro" id="IPR008948">
    <property type="entry name" value="L-Aspartase-like"/>
</dbReference>
<evidence type="ECO:0000313" key="7">
    <source>
        <dbReference type="Proteomes" id="UP000177573"/>
    </source>
</evidence>
<dbReference type="Gene3D" id="1.10.40.30">
    <property type="entry name" value="Fumarase/aspartase (C-terminal domain)"/>
    <property type="match status" value="1"/>
</dbReference>
<dbReference type="InterPro" id="IPR000362">
    <property type="entry name" value="Fumarate_lyase_fam"/>
</dbReference>
<dbReference type="Gene3D" id="1.10.275.10">
    <property type="entry name" value="Fumarase/aspartase (N-terminal domain)"/>
    <property type="match status" value="1"/>
</dbReference>
<dbReference type="InterPro" id="IPR024083">
    <property type="entry name" value="Fumarase/histidase_N"/>
</dbReference>
<dbReference type="PANTHER" id="PTHR43172:SF1">
    <property type="entry name" value="ADENYLOSUCCINATE LYASE"/>
    <property type="match status" value="1"/>
</dbReference>
<dbReference type="GO" id="GO:0070626">
    <property type="term" value="F:(S)-2-(5-amino-1-(5-phospho-D-ribosyl)imidazole-4-carboxamido) succinate lyase (fumarate-forming) activity"/>
    <property type="evidence" value="ECO:0007669"/>
    <property type="project" value="TreeGrafter"/>
</dbReference>
<dbReference type="Pfam" id="PF08328">
    <property type="entry name" value="ASL_C"/>
    <property type="match status" value="1"/>
</dbReference>
<comment type="function">
    <text evidence="3">Catalyzes two reactions in de novo purine nucleotide biosynthesis. Catalyzes the breakdown of 5-aminoimidazole- (N-succinylocarboxamide) ribotide (SAICAR or 2-[5-amino-1-(5-phospho-beta-D-ribosyl)imidazole-4-carboxamido]succinate) to 5-aminoimidazole-4-carboxamide ribotide (AICAR or 5-amino-1-(5-phospho-beta-D-ribosyl)imidazole-4-carboxamide) and fumarate, and of adenylosuccinate (ADS or N(6)-(1,2-dicarboxyethyl)-AMP) to adenosine monophosphate (AMP) and fumarate.</text>
</comment>
<dbReference type="Proteomes" id="UP000177573">
    <property type="component" value="Unassembled WGS sequence"/>
</dbReference>
<dbReference type="STRING" id="1798667.A3J08_01565"/>
<dbReference type="PANTHER" id="PTHR43172">
    <property type="entry name" value="ADENYLOSUCCINATE LYASE"/>
    <property type="match status" value="1"/>
</dbReference>
<dbReference type="InterPro" id="IPR013539">
    <property type="entry name" value="PurB_C"/>
</dbReference>
<evidence type="ECO:0000259" key="5">
    <source>
        <dbReference type="Pfam" id="PF08328"/>
    </source>
</evidence>
<dbReference type="InterPro" id="IPR022761">
    <property type="entry name" value="Fumarate_lyase_N"/>
</dbReference>
<organism evidence="6 7">
    <name type="scientific">Candidatus Lloydbacteria bacterium RIFCSPLOWO2_02_FULL_51_11</name>
    <dbReference type="NCBI Taxonomy" id="1798667"/>
    <lineage>
        <taxon>Bacteria</taxon>
        <taxon>Candidatus Lloydiibacteriota</taxon>
    </lineage>
</organism>
<dbReference type="EMBL" id="MHLR01000018">
    <property type="protein sequence ID" value="OGZ15016.1"/>
    <property type="molecule type" value="Genomic_DNA"/>
</dbReference>
<dbReference type="GO" id="GO:0004018">
    <property type="term" value="F:N6-(1,2-dicarboxyethyl)AMP AMP-lyase (fumarate-forming) activity"/>
    <property type="evidence" value="ECO:0007669"/>
    <property type="project" value="InterPro"/>
</dbReference>
<reference evidence="6 7" key="1">
    <citation type="journal article" date="2016" name="Nat. Commun.">
        <title>Thousands of microbial genomes shed light on interconnected biogeochemical processes in an aquifer system.</title>
        <authorList>
            <person name="Anantharaman K."/>
            <person name="Brown C.T."/>
            <person name="Hug L.A."/>
            <person name="Sharon I."/>
            <person name="Castelle C.J."/>
            <person name="Probst A.J."/>
            <person name="Thomas B.C."/>
            <person name="Singh A."/>
            <person name="Wilkins M.J."/>
            <person name="Karaoz U."/>
            <person name="Brodie E.L."/>
            <person name="Williams K.H."/>
            <person name="Hubbard S.S."/>
            <person name="Banfield J.F."/>
        </authorList>
    </citation>
    <scope>NUCLEOTIDE SEQUENCE [LARGE SCALE GENOMIC DNA]</scope>
</reference>
<name>A0A1G2DN76_9BACT</name>
<protein>
    <submittedName>
        <fullName evidence="6">Adenylosuccinate lyase</fullName>
    </submittedName>
</protein>
<dbReference type="PROSITE" id="PS00163">
    <property type="entry name" value="FUMARATE_LYASES"/>
    <property type="match status" value="1"/>
</dbReference>
<gene>
    <name evidence="6" type="ORF">A3J08_01565</name>
</gene>
<evidence type="ECO:0000256" key="2">
    <source>
        <dbReference type="ARBA" id="ARBA00023239"/>
    </source>
</evidence>
<keyword evidence="1" id="KW-0658">Purine biosynthesis</keyword>
<dbReference type="GO" id="GO:0006188">
    <property type="term" value="P:IMP biosynthetic process"/>
    <property type="evidence" value="ECO:0007669"/>
    <property type="project" value="InterPro"/>
</dbReference>
<dbReference type="AlphaFoldDB" id="A0A1G2DN76"/>
<dbReference type="SUPFAM" id="SSF48557">
    <property type="entry name" value="L-aspartase-like"/>
    <property type="match status" value="1"/>
</dbReference>
<evidence type="ECO:0000313" key="6">
    <source>
        <dbReference type="EMBL" id="OGZ15016.1"/>
    </source>
</evidence>
<sequence>MSTRDQFESVSPIEYRYCDEEAVRYLSENAFIRYKLLVEMALVKALHKRGVCSASVVKEVVAACEKVTAREVYKEEKRVRHDVRALVNCIRAKVSDRAKPYVHLTATSSDIVGSANALRYKDVVLKVLIPALTELLSVLVRQTLHEAATTQIGRTHGQHAVPLTFGFACAGYVNRLGESIEALRELAGALPGKFSGAVGAYNASALFFGNPEVFEKEVLAELGLSPAMHATQIVPPEAMTRLFAEITIVTGICANVADDMRQLARSEIGEVSEGFGAAQVGSSTMPHKRNPITFENVKSFWKIIVARTTLVFMDQISEHQRDLTNSASARTYGESIVYAVGIARRLTGAIKNLSVDRTRMAENLEKGKDAIIAEPLYILLASLGHPDAHERVRTLVAEARVVRCSLLEAVAKADDLAPYLSKMTLRQKKILSGETSYTGVAEKRARSIAAYWKRRFGV</sequence>
<dbReference type="GO" id="GO:0005829">
    <property type="term" value="C:cytosol"/>
    <property type="evidence" value="ECO:0007669"/>
    <property type="project" value="TreeGrafter"/>
</dbReference>
<proteinExistence type="predicted"/>
<comment type="caution">
    <text evidence="6">The sequence shown here is derived from an EMBL/GenBank/DDBJ whole genome shotgun (WGS) entry which is preliminary data.</text>
</comment>
<feature type="domain" description="Fumarate lyase N-terminal" evidence="4">
    <location>
        <begin position="30"/>
        <end position="299"/>
    </location>
</feature>
<evidence type="ECO:0000256" key="3">
    <source>
        <dbReference type="ARBA" id="ARBA00025012"/>
    </source>
</evidence>
<evidence type="ECO:0000259" key="4">
    <source>
        <dbReference type="Pfam" id="PF00206"/>
    </source>
</evidence>
<dbReference type="Pfam" id="PF00206">
    <property type="entry name" value="Lyase_1"/>
    <property type="match status" value="1"/>
</dbReference>
<feature type="domain" description="Adenylosuccinate lyase PurB C-terminal" evidence="5">
    <location>
        <begin position="317"/>
        <end position="413"/>
    </location>
</feature>
<accession>A0A1G2DN76</accession>
<keyword evidence="2 6" id="KW-0456">Lyase</keyword>
<dbReference type="PRINTS" id="PR00149">
    <property type="entry name" value="FUMRATELYASE"/>
</dbReference>
<dbReference type="CDD" id="cd01595">
    <property type="entry name" value="Adenylsuccinate_lyase_like"/>
    <property type="match status" value="1"/>
</dbReference>
<evidence type="ECO:0000256" key="1">
    <source>
        <dbReference type="ARBA" id="ARBA00022755"/>
    </source>
</evidence>
<dbReference type="InterPro" id="IPR020557">
    <property type="entry name" value="Fumarate_lyase_CS"/>
</dbReference>
<dbReference type="Gene3D" id="1.20.200.10">
    <property type="entry name" value="Fumarase/aspartase (Central domain)"/>
    <property type="match status" value="1"/>
</dbReference>